<evidence type="ECO:0000313" key="6">
    <source>
        <dbReference type="EMBL" id="MCF2514844.1"/>
    </source>
</evidence>
<evidence type="ECO:0000256" key="3">
    <source>
        <dbReference type="ARBA" id="ARBA00022801"/>
    </source>
</evidence>
<dbReference type="RefSeq" id="WP_235067340.1">
    <property type="nucleotide sequence ID" value="NZ_JAKFGM010000002.1"/>
</dbReference>
<name>A0A9X1QLQ9_9SPHN</name>
<dbReference type="SUPFAM" id="SSF102215">
    <property type="entry name" value="Creatininase"/>
    <property type="match status" value="1"/>
</dbReference>
<reference evidence="6" key="1">
    <citation type="submission" date="2022-01" db="EMBL/GenBank/DDBJ databases">
        <authorList>
            <person name="Jo J.-H."/>
            <person name="Im W.-T."/>
        </authorList>
    </citation>
    <scope>NUCLEOTIDE SEQUENCE</scope>
    <source>
        <strain evidence="6">G124</strain>
    </source>
</reference>
<keyword evidence="2" id="KW-0479">Metal-binding</keyword>
<dbReference type="Gene3D" id="3.40.50.10310">
    <property type="entry name" value="Creatininase"/>
    <property type="match status" value="1"/>
</dbReference>
<evidence type="ECO:0000313" key="7">
    <source>
        <dbReference type="Proteomes" id="UP001139410"/>
    </source>
</evidence>
<dbReference type="AlphaFoldDB" id="A0A9X1QLQ9"/>
<dbReference type="GO" id="GO:0016811">
    <property type="term" value="F:hydrolase activity, acting on carbon-nitrogen (but not peptide) bonds, in linear amides"/>
    <property type="evidence" value="ECO:0007669"/>
    <property type="project" value="TreeGrafter"/>
</dbReference>
<dbReference type="PANTHER" id="PTHR35005">
    <property type="entry name" value="3-DEHYDRO-SCYLLO-INOSOSE HYDROLASE"/>
    <property type="match status" value="1"/>
</dbReference>
<protein>
    <submittedName>
        <fullName evidence="6">Creatininase family protein</fullName>
    </submittedName>
</protein>
<evidence type="ECO:0000256" key="5">
    <source>
        <dbReference type="ARBA" id="ARBA00024029"/>
    </source>
</evidence>
<keyword evidence="3" id="KW-0378">Hydrolase</keyword>
<accession>A0A9X1QLQ9</accession>
<dbReference type="Proteomes" id="UP001139410">
    <property type="component" value="Unassembled WGS sequence"/>
</dbReference>
<dbReference type="GO" id="GO:0009231">
    <property type="term" value="P:riboflavin biosynthetic process"/>
    <property type="evidence" value="ECO:0007669"/>
    <property type="project" value="TreeGrafter"/>
</dbReference>
<comment type="similarity">
    <text evidence="5">Belongs to the creatininase superfamily.</text>
</comment>
<comment type="caution">
    <text evidence="6">The sequence shown here is derived from an EMBL/GenBank/DDBJ whole genome shotgun (WGS) entry which is preliminary data.</text>
</comment>
<evidence type="ECO:0000256" key="2">
    <source>
        <dbReference type="ARBA" id="ARBA00022723"/>
    </source>
</evidence>
<proteinExistence type="inferred from homology"/>
<keyword evidence="4" id="KW-0862">Zinc</keyword>
<dbReference type="Pfam" id="PF02633">
    <property type="entry name" value="Creatininase"/>
    <property type="match status" value="1"/>
</dbReference>
<dbReference type="InterPro" id="IPR024087">
    <property type="entry name" value="Creatininase-like_sf"/>
</dbReference>
<comment type="cofactor">
    <cofactor evidence="1">
        <name>Zn(2+)</name>
        <dbReference type="ChEBI" id="CHEBI:29105"/>
    </cofactor>
</comment>
<keyword evidence="7" id="KW-1185">Reference proteome</keyword>
<dbReference type="EMBL" id="JAKFGM010000002">
    <property type="protein sequence ID" value="MCF2514844.1"/>
    <property type="molecule type" value="Genomic_DNA"/>
</dbReference>
<dbReference type="PANTHER" id="PTHR35005:SF1">
    <property type="entry name" value="2-AMINO-5-FORMYLAMINO-6-RIBOSYLAMINOPYRIMIDIN-4(3H)-ONE 5'-MONOPHOSPHATE DEFORMYLASE"/>
    <property type="match status" value="1"/>
</dbReference>
<dbReference type="InterPro" id="IPR003785">
    <property type="entry name" value="Creatininase/forma_Hydrolase"/>
</dbReference>
<gene>
    <name evidence="6" type="ORF">LVY65_07175</name>
</gene>
<evidence type="ECO:0000256" key="1">
    <source>
        <dbReference type="ARBA" id="ARBA00001947"/>
    </source>
</evidence>
<evidence type="ECO:0000256" key="4">
    <source>
        <dbReference type="ARBA" id="ARBA00022833"/>
    </source>
</evidence>
<dbReference type="GO" id="GO:0046872">
    <property type="term" value="F:metal ion binding"/>
    <property type="evidence" value="ECO:0007669"/>
    <property type="project" value="UniProtKB-KW"/>
</dbReference>
<organism evidence="6 7">
    <name type="scientific">Sphingomonas cremea</name>
    <dbReference type="NCBI Taxonomy" id="2904799"/>
    <lineage>
        <taxon>Bacteria</taxon>
        <taxon>Pseudomonadati</taxon>
        <taxon>Pseudomonadota</taxon>
        <taxon>Alphaproteobacteria</taxon>
        <taxon>Sphingomonadales</taxon>
        <taxon>Sphingomonadaceae</taxon>
        <taxon>Sphingomonas</taxon>
    </lineage>
</organism>
<sequence length="261" mass="28920">MSERGLAPDPAGQRPIATRDSVWIEELTWMEVRDALASGKKTVIVPTGGVEQNGPYVAAGKHNLILRATAEAIARKLGDALVAPIIPFVPEGQIDPPTSHMRYPSTISLEESTYQALLKDIARSLHAHGFRNVIFIGDSKNNQDGMNIVAKQLDDLWRTSGDRALFVPEYYDWDDRSRWLRARGFQEVDEGIHDELSVESIIMAVDPTAIRLAERQAAGRDSINRVKLAPPDSIAKTGRELVQHIADVTVAAIQRQLQSQR</sequence>